<dbReference type="Pfam" id="PF01266">
    <property type="entry name" value="DAO"/>
    <property type="match status" value="1"/>
</dbReference>
<evidence type="ECO:0000256" key="11">
    <source>
        <dbReference type="ARBA" id="ARBA00023136"/>
    </source>
</evidence>
<keyword evidence="9 12" id="KW-1133">Transmembrane helix</keyword>
<dbReference type="Proteomes" id="UP000449547">
    <property type="component" value="Unassembled WGS sequence"/>
</dbReference>
<evidence type="ECO:0000259" key="14">
    <source>
        <dbReference type="Pfam" id="PF08491"/>
    </source>
</evidence>
<gene>
    <name evidence="15" type="ORF">DIURU_003840</name>
</gene>
<dbReference type="OMA" id="AKRTFYW"/>
<proteinExistence type="inferred from homology"/>
<reference evidence="15 16" key="1">
    <citation type="submission" date="2019-07" db="EMBL/GenBank/DDBJ databases">
        <title>Genome assembly of two rare yeast pathogens: Diutina rugosa and Trichomonascus ciferrii.</title>
        <authorList>
            <person name="Mixao V."/>
            <person name="Saus E."/>
            <person name="Hansen A."/>
            <person name="Lass-Flor C."/>
            <person name="Gabaldon T."/>
        </authorList>
    </citation>
    <scope>NUCLEOTIDE SEQUENCE [LARGE SCALE GENOMIC DNA]</scope>
    <source>
        <strain evidence="15 16">CBS 613</strain>
    </source>
</reference>
<accession>A0A642UJR6</accession>
<keyword evidence="6 12" id="KW-0812">Transmembrane</keyword>
<keyword evidence="11 12" id="KW-0472">Membrane</keyword>
<dbReference type="GO" id="GO:0006696">
    <property type="term" value="P:ergosterol biosynthetic process"/>
    <property type="evidence" value="ECO:0007669"/>
    <property type="project" value="TreeGrafter"/>
</dbReference>
<evidence type="ECO:0000256" key="6">
    <source>
        <dbReference type="ARBA" id="ARBA00022692"/>
    </source>
</evidence>
<feature type="transmembrane region" description="Helical" evidence="12">
    <location>
        <begin position="378"/>
        <end position="395"/>
    </location>
</feature>
<dbReference type="PANTHER" id="PTHR10835:SF0">
    <property type="entry name" value="SQUALENE MONOOXYGENASE"/>
    <property type="match status" value="1"/>
</dbReference>
<feature type="domain" description="Squalene epoxidase" evidence="14">
    <location>
        <begin position="187"/>
        <end position="463"/>
    </location>
</feature>
<dbReference type="GO" id="GO:0005789">
    <property type="term" value="C:endoplasmic reticulum membrane"/>
    <property type="evidence" value="ECO:0007669"/>
    <property type="project" value="UniProtKB-SubCell"/>
</dbReference>
<dbReference type="EMBL" id="SWFT01000112">
    <property type="protein sequence ID" value="KAA8900417.1"/>
    <property type="molecule type" value="Genomic_DNA"/>
</dbReference>
<dbReference type="OrthoDB" id="1678617at2759"/>
<dbReference type="RefSeq" id="XP_034011417.1">
    <property type="nucleotide sequence ID" value="XM_034156647.1"/>
</dbReference>
<organism evidence="15 16">
    <name type="scientific">Diutina rugosa</name>
    <name type="common">Yeast</name>
    <name type="synonym">Candida rugosa</name>
    <dbReference type="NCBI Taxonomy" id="5481"/>
    <lineage>
        <taxon>Eukaryota</taxon>
        <taxon>Fungi</taxon>
        <taxon>Dikarya</taxon>
        <taxon>Ascomycota</taxon>
        <taxon>Saccharomycotina</taxon>
        <taxon>Pichiomycetes</taxon>
        <taxon>Debaryomycetaceae</taxon>
        <taxon>Diutina</taxon>
    </lineage>
</organism>
<comment type="cofactor">
    <cofactor evidence="1 12">
        <name>FAD</name>
        <dbReference type="ChEBI" id="CHEBI:57692"/>
    </cofactor>
</comment>
<evidence type="ECO:0000313" key="15">
    <source>
        <dbReference type="EMBL" id="KAA8900417.1"/>
    </source>
</evidence>
<evidence type="ECO:0000256" key="9">
    <source>
        <dbReference type="ARBA" id="ARBA00022989"/>
    </source>
</evidence>
<comment type="function">
    <text evidence="12">Catalyzes the stereospecific oxidation of squalene to (S)-2,3-epoxysqualene, and is considered to be a rate-limiting enzyme in steroid biosynthesis.</text>
</comment>
<comment type="subcellular location">
    <subcellularLocation>
        <location evidence="12">Endoplasmic reticulum membrane</location>
        <topology evidence="12">Multi-pass membrane protein</topology>
    </subcellularLocation>
    <subcellularLocation>
        <location evidence="2">Microsome membrane</location>
        <topology evidence="2">Multi-pass membrane protein</topology>
    </subcellularLocation>
</comment>
<evidence type="ECO:0000256" key="2">
    <source>
        <dbReference type="ARBA" id="ARBA00004154"/>
    </source>
</evidence>
<comment type="similarity">
    <text evidence="3 12">Belongs to the squalene monooxygenase family.</text>
</comment>
<dbReference type="VEuPathDB" id="FungiDB:DIURU_003840"/>
<keyword evidence="7 12" id="KW-0274">FAD</keyword>
<dbReference type="UniPathway" id="UPA00767">
    <property type="reaction ID" value="UER00752"/>
</dbReference>
<keyword evidence="5 12" id="KW-0285">Flavoprotein</keyword>
<evidence type="ECO:0000256" key="4">
    <source>
        <dbReference type="ARBA" id="ARBA00012312"/>
    </source>
</evidence>
<name>A0A642UJR6_DIURU</name>
<keyword evidence="12" id="KW-0256">Endoplasmic reticulum</keyword>
<evidence type="ECO:0000256" key="3">
    <source>
        <dbReference type="ARBA" id="ARBA00008802"/>
    </source>
</evidence>
<evidence type="ECO:0000259" key="13">
    <source>
        <dbReference type="Pfam" id="PF01266"/>
    </source>
</evidence>
<dbReference type="Pfam" id="PF08491">
    <property type="entry name" value="SE"/>
    <property type="match status" value="1"/>
</dbReference>
<dbReference type="GeneID" id="54782491"/>
<dbReference type="AlphaFoldDB" id="A0A642UJR6"/>
<evidence type="ECO:0000256" key="12">
    <source>
        <dbReference type="RuleBase" id="RU367121"/>
    </source>
</evidence>
<keyword evidence="10 12" id="KW-0560">Oxidoreductase</keyword>
<dbReference type="GO" id="GO:0050660">
    <property type="term" value="F:flavin adenine dinucleotide binding"/>
    <property type="evidence" value="ECO:0007669"/>
    <property type="project" value="UniProtKB-UniRule"/>
</dbReference>
<dbReference type="InterPro" id="IPR006076">
    <property type="entry name" value="FAD-dep_OxRdtase"/>
</dbReference>
<keyword evidence="8" id="KW-0492">Microsome</keyword>
<evidence type="ECO:0000256" key="10">
    <source>
        <dbReference type="ARBA" id="ARBA00023002"/>
    </source>
</evidence>
<feature type="transmembrane region" description="Helical" evidence="12">
    <location>
        <begin position="455"/>
        <end position="482"/>
    </location>
</feature>
<dbReference type="SUPFAM" id="SSF51905">
    <property type="entry name" value="FAD/NAD(P)-binding domain"/>
    <property type="match status" value="1"/>
</dbReference>
<sequence length="487" mass="53742">MSVYDVIVIGAGVVGPAVATSLARQGRQVLIVERDWARPDRIVGELLQPGGVKALQELGMIDAVSGIDATDVTGYYIKFGDDALEIDYPYKADTQAPRPVKDVATEKNTRLHSDATIDADAWERDPKVRGVAFHHGDFIGNLRSIAKAEPNVTAVEGTVTKILYNDEGDVATGVSCKTGEGVVEYYASVVISCDGIYSKFRKELTNMGTPQVESYFVGLHMKHAKLPSKNRGHVVLGDHAPILMYQIAPDESRILCAYRSSKPPSSKNDELYRFMMDEIIPAVPKMTRPALRAAAKSRKFRVMPNQYLPAVPQRTKGLIVIGDALNMRHPLTGGGMTVGLNDAVLLARLLHPSVVPDLDNHDQVLVQLNKFHRLRKNLDAVINTLSIALYALFAADRNALKILQRGCFRYFQRGGSCVSGPIGLLSGMLPFPMLLFNHFFSVAFYSIYRNFGDRGIFGFPIALMEMIDVLVTAIVIFTPYLWRELVC</sequence>
<dbReference type="InterPro" id="IPR040125">
    <property type="entry name" value="Squalene_monox"/>
</dbReference>
<dbReference type="EC" id="1.14.14.17" evidence="4 12"/>
<comment type="catalytic activity">
    <reaction evidence="12">
        <text>squalene + reduced [NADPH--hemoprotein reductase] + O2 = (S)-2,3-epoxysqualene + oxidized [NADPH--hemoprotein reductase] + H2O + H(+)</text>
        <dbReference type="Rhea" id="RHEA:25282"/>
        <dbReference type="Rhea" id="RHEA-COMP:11964"/>
        <dbReference type="Rhea" id="RHEA-COMP:11965"/>
        <dbReference type="ChEBI" id="CHEBI:15377"/>
        <dbReference type="ChEBI" id="CHEBI:15378"/>
        <dbReference type="ChEBI" id="CHEBI:15379"/>
        <dbReference type="ChEBI" id="CHEBI:15440"/>
        <dbReference type="ChEBI" id="CHEBI:15441"/>
        <dbReference type="ChEBI" id="CHEBI:57618"/>
        <dbReference type="ChEBI" id="CHEBI:58210"/>
        <dbReference type="EC" id="1.14.14.17"/>
    </reaction>
</comment>
<evidence type="ECO:0000313" key="16">
    <source>
        <dbReference type="Proteomes" id="UP000449547"/>
    </source>
</evidence>
<evidence type="ECO:0000256" key="1">
    <source>
        <dbReference type="ARBA" id="ARBA00001974"/>
    </source>
</evidence>
<dbReference type="PANTHER" id="PTHR10835">
    <property type="entry name" value="SQUALENE MONOOXYGENASE"/>
    <property type="match status" value="1"/>
</dbReference>
<dbReference type="PRINTS" id="PR00420">
    <property type="entry name" value="RNGMNOXGNASE"/>
</dbReference>
<protein>
    <recommendedName>
        <fullName evidence="4 12">Squalene monooxygenase</fullName>
        <ecNumber evidence="4 12">1.14.14.17</ecNumber>
    </recommendedName>
</protein>
<dbReference type="GO" id="GO:0004506">
    <property type="term" value="F:squalene monooxygenase activity"/>
    <property type="evidence" value="ECO:0007669"/>
    <property type="project" value="UniProtKB-UniRule"/>
</dbReference>
<comment type="caution">
    <text evidence="15">The sequence shown here is derived from an EMBL/GenBank/DDBJ whole genome shotgun (WGS) entry which is preliminary data.</text>
</comment>
<evidence type="ECO:0000256" key="7">
    <source>
        <dbReference type="ARBA" id="ARBA00022827"/>
    </source>
</evidence>
<evidence type="ECO:0000256" key="8">
    <source>
        <dbReference type="ARBA" id="ARBA00022848"/>
    </source>
</evidence>
<dbReference type="InterPro" id="IPR036188">
    <property type="entry name" value="FAD/NAD-bd_sf"/>
</dbReference>
<dbReference type="Gene3D" id="3.50.50.60">
    <property type="entry name" value="FAD/NAD(P)-binding domain"/>
    <property type="match status" value="1"/>
</dbReference>
<feature type="domain" description="FAD dependent oxidoreductase" evidence="13">
    <location>
        <begin position="5"/>
        <end position="35"/>
    </location>
</feature>
<dbReference type="InterPro" id="IPR013698">
    <property type="entry name" value="Squalene_epoxidase"/>
</dbReference>
<evidence type="ECO:0000256" key="5">
    <source>
        <dbReference type="ARBA" id="ARBA00022630"/>
    </source>
</evidence>
<keyword evidence="16" id="KW-1185">Reference proteome</keyword>